<proteinExistence type="predicted"/>
<name>S0G390_9BACT</name>
<evidence type="ECO:0000313" key="1">
    <source>
        <dbReference type="EMBL" id="EMS78211.1"/>
    </source>
</evidence>
<organism evidence="1 2">
    <name type="scientific">Desulfotignum phosphitoxidans DSM 13687</name>
    <dbReference type="NCBI Taxonomy" id="1286635"/>
    <lineage>
        <taxon>Bacteria</taxon>
        <taxon>Pseudomonadati</taxon>
        <taxon>Thermodesulfobacteriota</taxon>
        <taxon>Desulfobacteria</taxon>
        <taxon>Desulfobacterales</taxon>
        <taxon>Desulfobacteraceae</taxon>
        <taxon>Desulfotignum</taxon>
    </lineage>
</organism>
<evidence type="ECO:0000313" key="2">
    <source>
        <dbReference type="Proteomes" id="UP000014216"/>
    </source>
</evidence>
<sequence>MHKINPSFKVGSSIRVKEGIKDPDSDMALSGWQGRILEIGKDESGHPQLLGAWDSQTLRSMPQSYLEQSELEGMAWQQFYLDIDDVEFVPIRDQRVSGKGKTAPR</sequence>
<dbReference type="Proteomes" id="UP000014216">
    <property type="component" value="Unassembled WGS sequence"/>
</dbReference>
<accession>S0G390</accession>
<comment type="caution">
    <text evidence="1">The sequence shown here is derived from an EMBL/GenBank/DDBJ whole genome shotgun (WGS) entry which is preliminary data.</text>
</comment>
<keyword evidence="2" id="KW-1185">Reference proteome</keyword>
<reference evidence="1 2" key="1">
    <citation type="journal article" date="2013" name="Genome Announc.">
        <title>Draft Genome Sequence of Desulfotignum phosphitoxidans DSM 13687 Strain FiPS-3.</title>
        <authorList>
            <person name="Poehlein A."/>
            <person name="Daniel R."/>
            <person name="Simeonova D.D."/>
        </authorList>
    </citation>
    <scope>NUCLEOTIDE SEQUENCE [LARGE SCALE GENOMIC DNA]</scope>
    <source>
        <strain evidence="1 2">DSM 13687</strain>
    </source>
</reference>
<gene>
    <name evidence="1" type="ORF">Dpo_9c00430</name>
</gene>
<dbReference type="OrthoDB" id="5521320at2"/>
<protein>
    <submittedName>
        <fullName evidence="1">Uncharacterized protein</fullName>
    </submittedName>
</protein>
<dbReference type="RefSeq" id="WP_006967624.1">
    <property type="nucleotide sequence ID" value="NZ_APJX01000009.1"/>
</dbReference>
<dbReference type="AlphaFoldDB" id="S0G390"/>
<dbReference type="EMBL" id="APJX01000009">
    <property type="protein sequence ID" value="EMS78211.1"/>
    <property type="molecule type" value="Genomic_DNA"/>
</dbReference>